<dbReference type="Proteomes" id="UP000784294">
    <property type="component" value="Unassembled WGS sequence"/>
</dbReference>
<evidence type="ECO:0000313" key="3">
    <source>
        <dbReference type="Proteomes" id="UP000784294"/>
    </source>
</evidence>
<dbReference type="AlphaFoldDB" id="A0A3S5FHB5"/>
<keyword evidence="3" id="KW-1185">Reference proteome</keyword>
<evidence type="ECO:0000313" key="2">
    <source>
        <dbReference type="EMBL" id="VEL43456.1"/>
    </source>
</evidence>
<evidence type="ECO:0000256" key="1">
    <source>
        <dbReference type="SAM" id="MobiDB-lite"/>
    </source>
</evidence>
<protein>
    <submittedName>
        <fullName evidence="2">Uncharacterized protein</fullName>
    </submittedName>
</protein>
<feature type="compositionally biased region" description="Polar residues" evidence="1">
    <location>
        <begin position="1"/>
        <end position="12"/>
    </location>
</feature>
<sequence length="198" mass="21922">MQTEGRTFSSPVHTHAHTNTNTNTNTNTDAKKRRTEAITGSGLWSQSRLARPGQANVDCIPVQSRSGRAGQPDNRVSSGHLCVCVCVCACAGEKGKREEGRVIMVACKLRCQQCLIAGRSCLHGIRMHFKTRPVDEIETVCAFTWPGYLLPRSGCVGNNMFGMTRMKGGIDRCRIDRERREQIGDRRQEAGWKIGKST</sequence>
<feature type="region of interest" description="Disordered" evidence="1">
    <location>
        <begin position="1"/>
        <end position="32"/>
    </location>
</feature>
<name>A0A3S5FHB5_9PLAT</name>
<proteinExistence type="predicted"/>
<feature type="compositionally biased region" description="Low complexity" evidence="1">
    <location>
        <begin position="18"/>
        <end position="28"/>
    </location>
</feature>
<accession>A0A3S5FHB5</accession>
<dbReference type="EMBL" id="CAAALY010281621">
    <property type="protein sequence ID" value="VEL43456.1"/>
    <property type="molecule type" value="Genomic_DNA"/>
</dbReference>
<reference evidence="2" key="1">
    <citation type="submission" date="2018-11" db="EMBL/GenBank/DDBJ databases">
        <authorList>
            <consortium name="Pathogen Informatics"/>
        </authorList>
    </citation>
    <scope>NUCLEOTIDE SEQUENCE</scope>
</reference>
<comment type="caution">
    <text evidence="2">The sequence shown here is derived from an EMBL/GenBank/DDBJ whole genome shotgun (WGS) entry which is preliminary data.</text>
</comment>
<gene>
    <name evidence="2" type="ORF">PXEA_LOCUS36896</name>
</gene>
<organism evidence="2 3">
    <name type="scientific">Protopolystoma xenopodis</name>
    <dbReference type="NCBI Taxonomy" id="117903"/>
    <lineage>
        <taxon>Eukaryota</taxon>
        <taxon>Metazoa</taxon>
        <taxon>Spiralia</taxon>
        <taxon>Lophotrochozoa</taxon>
        <taxon>Platyhelminthes</taxon>
        <taxon>Monogenea</taxon>
        <taxon>Polyopisthocotylea</taxon>
        <taxon>Polystomatidea</taxon>
        <taxon>Polystomatidae</taxon>
        <taxon>Protopolystoma</taxon>
    </lineage>
</organism>